<feature type="domain" description="Glycosyl transferase CAP10" evidence="1">
    <location>
        <begin position="15"/>
        <end position="205"/>
    </location>
</feature>
<dbReference type="EMBL" id="JAPEIS010000001">
    <property type="protein sequence ID" value="KAJ8071408.1"/>
    <property type="molecule type" value="Genomic_DNA"/>
</dbReference>
<dbReference type="PANTHER" id="PTHR12203:SF112">
    <property type="entry name" value="DUF821 DOMAIN PROTEIN (AFU_ORTHOLOGUE AFUA_2G14740)"/>
    <property type="match status" value="1"/>
</dbReference>
<evidence type="ECO:0000259" key="1">
    <source>
        <dbReference type="SMART" id="SM00672"/>
    </source>
</evidence>
<dbReference type="InterPro" id="IPR006598">
    <property type="entry name" value="CAP10"/>
</dbReference>
<evidence type="ECO:0000313" key="3">
    <source>
        <dbReference type="Proteomes" id="UP001152300"/>
    </source>
</evidence>
<dbReference type="OrthoDB" id="202415at2759"/>
<sequence length="206" mass="24105">MLHSLNRAIITSPGPLPNIEFSFDLSDIADPNHAQRSIWTLTRNSQEQEKWLMSDYGFWSWPLNMVGENSKVRGEIFKREKNFFDKTRKVIWRRAVKTNIGNLLRITAGKEWADVRAVRWAGASKLKIQDAGNALSMSEHCQYQFVLQTEGRSYSGRGKYLQNCNSVIIIPKRTWVEPHHSPTRFFRSSTKLCRNRRRFLECKRKS</sequence>
<keyword evidence="3" id="KW-1185">Reference proteome</keyword>
<dbReference type="InterPro" id="IPR051091">
    <property type="entry name" value="O-Glucosyltr/Glycosyltrsf_90"/>
</dbReference>
<protein>
    <recommendedName>
        <fullName evidence="1">Glycosyl transferase CAP10 domain-containing protein</fullName>
    </recommendedName>
</protein>
<dbReference type="Pfam" id="PF05686">
    <property type="entry name" value="Glyco_transf_90"/>
    <property type="match status" value="1"/>
</dbReference>
<gene>
    <name evidence="2" type="ORF">OCU04_001729</name>
</gene>
<reference evidence="2" key="1">
    <citation type="submission" date="2022-11" db="EMBL/GenBank/DDBJ databases">
        <title>Genome Resource of Sclerotinia nivalis Strain SnTB1, a Plant Pathogen Isolated from American Ginseng.</title>
        <authorList>
            <person name="Fan S."/>
        </authorList>
    </citation>
    <scope>NUCLEOTIDE SEQUENCE</scope>
    <source>
        <strain evidence="2">SnTB1</strain>
    </source>
</reference>
<accession>A0A9X0AZT5</accession>
<comment type="caution">
    <text evidence="2">The sequence shown here is derived from an EMBL/GenBank/DDBJ whole genome shotgun (WGS) entry which is preliminary data.</text>
</comment>
<organism evidence="2 3">
    <name type="scientific">Sclerotinia nivalis</name>
    <dbReference type="NCBI Taxonomy" id="352851"/>
    <lineage>
        <taxon>Eukaryota</taxon>
        <taxon>Fungi</taxon>
        <taxon>Dikarya</taxon>
        <taxon>Ascomycota</taxon>
        <taxon>Pezizomycotina</taxon>
        <taxon>Leotiomycetes</taxon>
        <taxon>Helotiales</taxon>
        <taxon>Sclerotiniaceae</taxon>
        <taxon>Sclerotinia</taxon>
    </lineage>
</organism>
<dbReference type="SMART" id="SM00672">
    <property type="entry name" value="CAP10"/>
    <property type="match status" value="1"/>
</dbReference>
<dbReference type="PANTHER" id="PTHR12203">
    <property type="entry name" value="KDEL LYS-ASP-GLU-LEU CONTAINING - RELATED"/>
    <property type="match status" value="1"/>
</dbReference>
<dbReference type="AlphaFoldDB" id="A0A9X0AZT5"/>
<evidence type="ECO:0000313" key="2">
    <source>
        <dbReference type="EMBL" id="KAJ8071408.1"/>
    </source>
</evidence>
<dbReference type="Proteomes" id="UP001152300">
    <property type="component" value="Unassembled WGS sequence"/>
</dbReference>
<proteinExistence type="predicted"/>
<name>A0A9X0AZT5_9HELO</name>